<dbReference type="GO" id="GO:0016645">
    <property type="term" value="F:oxidoreductase activity, acting on the CH-NH group of donors"/>
    <property type="evidence" value="ECO:0007669"/>
    <property type="project" value="InterPro"/>
</dbReference>
<comment type="subcellular location">
    <subcellularLocation>
        <location evidence="10">Cytoplasm</location>
    </subcellularLocation>
</comment>
<dbReference type="InterPro" id="IPR036188">
    <property type="entry name" value="FAD/NAD-bd_sf"/>
</dbReference>
<feature type="region of interest" description="tRNA (mnm(5)s(2)U34)-methyltransferase" evidence="10">
    <location>
        <begin position="1"/>
        <end position="233"/>
    </location>
</feature>
<keyword evidence="2 10" id="KW-0489">Methyltransferase</keyword>
<dbReference type="GO" id="GO:0032259">
    <property type="term" value="P:methylation"/>
    <property type="evidence" value="ECO:0007669"/>
    <property type="project" value="UniProtKB-KW"/>
</dbReference>
<dbReference type="EMBL" id="CP158375">
    <property type="protein sequence ID" value="XDO95693.1"/>
    <property type="molecule type" value="Genomic_DNA"/>
</dbReference>
<evidence type="ECO:0000259" key="12">
    <source>
        <dbReference type="Pfam" id="PF05430"/>
    </source>
</evidence>
<evidence type="ECO:0000256" key="9">
    <source>
        <dbReference type="ARBA" id="ARBA00023268"/>
    </source>
</evidence>
<comment type="similarity">
    <text evidence="10">In the N-terminal section; belongs to the methyltransferase superfamily. tRNA (mnm(5)s(2)U34)-methyltransferase family.</text>
</comment>
<feature type="domain" description="MnmC-like methyltransferase" evidence="12">
    <location>
        <begin position="111"/>
        <end position="232"/>
    </location>
</feature>
<evidence type="ECO:0000259" key="11">
    <source>
        <dbReference type="Pfam" id="PF01266"/>
    </source>
</evidence>
<evidence type="ECO:0000256" key="7">
    <source>
        <dbReference type="ARBA" id="ARBA00022827"/>
    </source>
</evidence>
<evidence type="ECO:0000256" key="3">
    <source>
        <dbReference type="ARBA" id="ARBA00022630"/>
    </source>
</evidence>
<dbReference type="SUPFAM" id="SSF51905">
    <property type="entry name" value="FAD/NAD(P)-binding domain"/>
    <property type="match status" value="1"/>
</dbReference>
<dbReference type="Gene3D" id="3.30.9.10">
    <property type="entry name" value="D-Amino Acid Oxidase, subunit A, domain 2"/>
    <property type="match status" value="1"/>
</dbReference>
<gene>
    <name evidence="10 13" type="primary">mnmC</name>
    <name evidence="13" type="ORF">ABOZ73_12895</name>
</gene>
<dbReference type="HAMAP" id="MF_01102">
    <property type="entry name" value="MnmC"/>
    <property type="match status" value="1"/>
</dbReference>
<comment type="catalytic activity">
    <reaction evidence="10">
        <text>5-aminomethyl-2-thiouridine(34) in tRNA + S-adenosyl-L-methionine = 5-methylaminomethyl-2-thiouridine(34) in tRNA + S-adenosyl-L-homocysteine + H(+)</text>
        <dbReference type="Rhea" id="RHEA:19569"/>
        <dbReference type="Rhea" id="RHEA-COMP:10195"/>
        <dbReference type="Rhea" id="RHEA-COMP:10197"/>
        <dbReference type="ChEBI" id="CHEBI:15378"/>
        <dbReference type="ChEBI" id="CHEBI:57856"/>
        <dbReference type="ChEBI" id="CHEBI:59789"/>
        <dbReference type="ChEBI" id="CHEBI:74454"/>
        <dbReference type="ChEBI" id="CHEBI:74455"/>
        <dbReference type="EC" id="2.1.1.61"/>
    </reaction>
</comment>
<feature type="region of interest" description="FAD-dependent cmnm(5)s(2)U34 oxidoreductase" evidence="10">
    <location>
        <begin position="249"/>
        <end position="594"/>
    </location>
</feature>
<dbReference type="PANTHER" id="PTHR13847:SF283">
    <property type="entry name" value="TRNA 5-METHYLAMINOMETHYL-2-THIOURIDINE BIOSYNTHESIS BIFUNCTIONAL PROTEIN MNMC"/>
    <property type="match status" value="1"/>
</dbReference>
<feature type="domain" description="FAD dependent oxidoreductase" evidence="11">
    <location>
        <begin position="245"/>
        <end position="568"/>
    </location>
</feature>
<organism evidence="13">
    <name type="scientific">Caulobacter sp. 73W</name>
    <dbReference type="NCBI Taxonomy" id="3161137"/>
    <lineage>
        <taxon>Bacteria</taxon>
        <taxon>Pseudomonadati</taxon>
        <taxon>Pseudomonadota</taxon>
        <taxon>Alphaproteobacteria</taxon>
        <taxon>Caulobacterales</taxon>
        <taxon>Caulobacteraceae</taxon>
        <taxon>Caulobacter</taxon>
    </lineage>
</organism>
<evidence type="ECO:0000256" key="2">
    <source>
        <dbReference type="ARBA" id="ARBA00022603"/>
    </source>
</evidence>
<dbReference type="Pfam" id="PF01266">
    <property type="entry name" value="DAO"/>
    <property type="match status" value="1"/>
</dbReference>
<dbReference type="GO" id="GO:0005737">
    <property type="term" value="C:cytoplasm"/>
    <property type="evidence" value="ECO:0007669"/>
    <property type="project" value="UniProtKB-SubCell"/>
</dbReference>
<keyword evidence="7 10" id="KW-0274">FAD</keyword>
<dbReference type="GO" id="GO:0050660">
    <property type="term" value="F:flavin adenine dinucleotide binding"/>
    <property type="evidence" value="ECO:0007669"/>
    <property type="project" value="UniProtKB-UniRule"/>
</dbReference>
<evidence type="ECO:0000313" key="13">
    <source>
        <dbReference type="EMBL" id="XDO95693.1"/>
    </source>
</evidence>
<dbReference type="InterPro" id="IPR023032">
    <property type="entry name" value="tRNA_MAMT_biosynth_bifunc_MnmC"/>
</dbReference>
<protein>
    <recommendedName>
        <fullName evidence="10">tRNA 5-methylaminomethyl-2-thiouridine biosynthesis bifunctional protein MnmC</fullName>
        <shortName evidence="10">tRNA mnm(5)s(2)U biosynthesis bifunctional protein</shortName>
    </recommendedName>
    <domain>
        <recommendedName>
            <fullName evidence="10">tRNA (mnm(5)s(2)U34)-methyltransferase</fullName>
            <ecNumber evidence="10">2.1.1.61</ecNumber>
        </recommendedName>
    </domain>
    <domain>
        <recommendedName>
            <fullName evidence="10">FAD-dependent cmnm(5)s(2)U34 oxidoreductase</fullName>
            <ecNumber evidence="10">1.5.-.-</ecNumber>
        </recommendedName>
    </domain>
</protein>
<evidence type="ECO:0000256" key="10">
    <source>
        <dbReference type="HAMAP-Rule" id="MF_01102"/>
    </source>
</evidence>
<dbReference type="InterPro" id="IPR008471">
    <property type="entry name" value="MnmC-like_methylTransf"/>
</dbReference>
<evidence type="ECO:0000256" key="1">
    <source>
        <dbReference type="ARBA" id="ARBA00022490"/>
    </source>
</evidence>
<dbReference type="NCBIfam" id="NF033855">
    <property type="entry name" value="tRNA_MNMC2"/>
    <property type="match status" value="1"/>
</dbReference>
<keyword evidence="3 10" id="KW-0285">Flavoprotein</keyword>
<evidence type="ECO:0000256" key="5">
    <source>
        <dbReference type="ARBA" id="ARBA00022691"/>
    </source>
</evidence>
<dbReference type="InterPro" id="IPR047785">
    <property type="entry name" value="tRNA_MNMC2"/>
</dbReference>
<accession>A0AB39KQI5</accession>
<sequence>MTETLPSSPLSWRDDGLPASRLYGDVYFSSDDGLAETEAVFMQGCGLPEGWRGRDRFVVGELGFGTGLNIAALLDLWRRERPADGQLHFFSIEAHPITAEEAARALSRWPRIAEAAQALIDRWPGQAAGFHRVELPEFNAVLDLAVMDASAALTSWSGMADAWFLDGFSPALNPAMWSDEVLALVAQRSAAGARAATFTVAGQVRRGLTAAGFAVEKKPGYGRKRERLEAYLPPAPVAEPRARPHVAIIGGGVAGACAARAVRALGGAATVLDPRGLGGAASGNPAALVTPRLDAGDGPAGRLFAQAIRRATALYAQVPGAIIAKGVLQLEAKEKDAGRFDRIAASPLFEPGALTRLDGAATADALGEAEAPGALRMEDALVIQPATALAAWAGDAAGTQVAALERDGDGWRLLDETGAEILRADAVILAAGMGVSTLHPQTALQPVRGQATFTDAVPAPAAAAFGGYVIPTREGGVLFGATHDRDVTDEDRRTEDDARNLAALATRAPRLAERLTGAPLQSRAAIRATTPDRLPSAGAAEDGLYLLTGMGSRGFCAAPLLAEHVAALILNAPSPLPRDLAAAVDPARFAARRA</sequence>
<reference evidence="13" key="1">
    <citation type="submission" date="2024-06" db="EMBL/GenBank/DDBJ databases">
        <title>Caulobacter inopinatus, sp. nov.</title>
        <authorList>
            <person name="Donachie S.P."/>
        </authorList>
    </citation>
    <scope>NUCLEOTIDE SEQUENCE</scope>
    <source>
        <strain evidence="13">73W</strain>
    </source>
</reference>
<comment type="similarity">
    <text evidence="10">In the C-terminal section; belongs to the DAO family.</text>
</comment>
<dbReference type="InterPro" id="IPR006076">
    <property type="entry name" value="FAD-dep_OxRdtase"/>
</dbReference>
<dbReference type="Gene3D" id="3.50.50.60">
    <property type="entry name" value="FAD/NAD(P)-binding domain"/>
    <property type="match status" value="1"/>
</dbReference>
<comment type="cofactor">
    <cofactor evidence="10">
        <name>FAD</name>
        <dbReference type="ChEBI" id="CHEBI:57692"/>
    </cofactor>
</comment>
<dbReference type="PANTHER" id="PTHR13847">
    <property type="entry name" value="SARCOSINE DEHYDROGENASE-RELATED"/>
    <property type="match status" value="1"/>
</dbReference>
<dbReference type="EC" id="2.1.1.61" evidence="10"/>
<keyword evidence="6 10" id="KW-0819">tRNA processing</keyword>
<proteinExistence type="inferred from homology"/>
<dbReference type="InterPro" id="IPR017610">
    <property type="entry name" value="tRNA_S-uridine_synth_MnmC_C"/>
</dbReference>
<dbReference type="AlphaFoldDB" id="A0AB39KQI5"/>
<keyword evidence="4 10" id="KW-0808">Transferase</keyword>
<keyword evidence="9 10" id="KW-0511">Multifunctional enzyme</keyword>
<dbReference type="NCBIfam" id="TIGR03197">
    <property type="entry name" value="MnmC_Cterm"/>
    <property type="match status" value="1"/>
</dbReference>
<dbReference type="GO" id="GO:0002097">
    <property type="term" value="P:tRNA wobble base modification"/>
    <property type="evidence" value="ECO:0007669"/>
    <property type="project" value="UniProtKB-UniRule"/>
</dbReference>
<dbReference type="GO" id="GO:0004808">
    <property type="term" value="F:tRNA (5-methylaminomethyl-2-thiouridylate)(34)-methyltransferase activity"/>
    <property type="evidence" value="ECO:0007669"/>
    <property type="project" value="UniProtKB-EC"/>
</dbReference>
<comment type="function">
    <text evidence="10">Catalyzes the last two steps in the biosynthesis of 5-methylaminomethyl-2-thiouridine (mnm(5)s(2)U) at the wobble position (U34) in tRNA. Catalyzes the FAD-dependent demodification of cmnm(5)s(2)U34 to nm(5)s(2)U34, followed by the transfer of a methyl group from S-adenosyl-L-methionine to nm(5)s(2)U34, to form mnm(5)s(2)U34.</text>
</comment>
<name>A0AB39KQI5_9CAUL</name>
<evidence type="ECO:0000256" key="4">
    <source>
        <dbReference type="ARBA" id="ARBA00022679"/>
    </source>
</evidence>
<dbReference type="Pfam" id="PF05430">
    <property type="entry name" value="Methyltransf_30"/>
    <property type="match status" value="1"/>
</dbReference>
<keyword evidence="5 10" id="KW-0949">S-adenosyl-L-methionine</keyword>
<dbReference type="EC" id="1.5.-.-" evidence="10"/>
<evidence type="ECO:0000256" key="8">
    <source>
        <dbReference type="ARBA" id="ARBA00023002"/>
    </source>
</evidence>
<dbReference type="RefSeq" id="WP_369058539.1">
    <property type="nucleotide sequence ID" value="NZ_CP158375.1"/>
</dbReference>
<dbReference type="SUPFAM" id="SSF54373">
    <property type="entry name" value="FAD-linked reductases, C-terminal domain"/>
    <property type="match status" value="1"/>
</dbReference>
<dbReference type="Gene3D" id="3.40.50.150">
    <property type="entry name" value="Vaccinia Virus protein VP39"/>
    <property type="match status" value="1"/>
</dbReference>
<evidence type="ECO:0000256" key="6">
    <source>
        <dbReference type="ARBA" id="ARBA00022694"/>
    </source>
</evidence>
<keyword evidence="8 10" id="KW-0560">Oxidoreductase</keyword>
<keyword evidence="1 10" id="KW-0963">Cytoplasm</keyword>
<dbReference type="InterPro" id="IPR029063">
    <property type="entry name" value="SAM-dependent_MTases_sf"/>
</dbReference>